<organism evidence="2 3">
    <name type="scientific">Vibrio cholerae</name>
    <dbReference type="NCBI Taxonomy" id="666"/>
    <lineage>
        <taxon>Bacteria</taxon>
        <taxon>Pseudomonadati</taxon>
        <taxon>Pseudomonadota</taxon>
        <taxon>Gammaproteobacteria</taxon>
        <taxon>Vibrionales</taxon>
        <taxon>Vibrionaceae</taxon>
        <taxon>Vibrio</taxon>
    </lineage>
</organism>
<evidence type="ECO:0000313" key="3">
    <source>
        <dbReference type="Proteomes" id="UP000266701"/>
    </source>
</evidence>
<comment type="caution">
    <text evidence="2">The sequence shown here is derived from an EMBL/GenBank/DDBJ whole genome shotgun (WGS) entry which is preliminary data.</text>
</comment>
<accession>A0A085TCT9</accession>
<reference evidence="2 3" key="1">
    <citation type="journal article" date="2017" name="Emerg. Infect. Dis.">
        <title>Carbapenemase VCC-1-Producing Vibrio cholerae in Coastal Waters of Germany.</title>
        <authorList>
            <person name="Hammerl J.A."/>
            <person name="Jackel C."/>
            <person name="Bortolaia V."/>
            <person name="Schwartz K."/>
            <person name="Bier N."/>
            <person name="Hendriksen R.S."/>
            <person name="Guerra B."/>
            <person name="Strauch E."/>
        </authorList>
    </citation>
    <scope>NUCLEOTIDE SEQUENCE [LARGE SCALE GENOMIC DNA]</scope>
    <source>
        <strain evidence="2 3">VN-2825</strain>
    </source>
</reference>
<dbReference type="KEGG" id="vcx:VAA049_891"/>
<evidence type="ECO:0000256" key="1">
    <source>
        <dbReference type="SAM" id="MobiDB-lite"/>
    </source>
</evidence>
<dbReference type="EMBL" id="MCBA01000199">
    <property type="protein sequence ID" value="RGP82761.1"/>
    <property type="molecule type" value="Genomic_DNA"/>
</dbReference>
<feature type="region of interest" description="Disordered" evidence="1">
    <location>
        <begin position="1"/>
        <end position="41"/>
    </location>
</feature>
<dbReference type="Proteomes" id="UP000266701">
    <property type="component" value="Unassembled WGS sequence"/>
</dbReference>
<sequence length="101" mass="11004">MVSINGLPPARLPSTNKTSKTGKKGEVSQSESGKSVSSTSKVATAVAESIRQVNESDIHRAQVQYDLPEGRGRKAMEEYLNVMNQARKEELAQLLGVDIYI</sequence>
<name>A0A085TCT9_VIBCL</name>
<feature type="compositionally biased region" description="Low complexity" evidence="1">
    <location>
        <begin position="27"/>
        <end position="41"/>
    </location>
</feature>
<dbReference type="AlphaFoldDB" id="A0A085TCT9"/>
<proteinExistence type="predicted"/>
<protein>
    <submittedName>
        <fullName evidence="2">Chromosome partitioning protein ParA</fullName>
    </submittedName>
</protein>
<gene>
    <name evidence="2" type="ORF">BC353_06235</name>
</gene>
<evidence type="ECO:0000313" key="2">
    <source>
        <dbReference type="EMBL" id="RGP82761.1"/>
    </source>
</evidence>
<dbReference type="RefSeq" id="WP_044126402.1">
    <property type="nucleotide sequence ID" value="NZ_BAABUH010000001.1"/>
</dbReference>